<reference evidence="3 4" key="1">
    <citation type="submission" date="2018-08" db="EMBL/GenBank/DDBJ databases">
        <title>Aphanomyces genome sequencing and annotation.</title>
        <authorList>
            <person name="Minardi D."/>
            <person name="Oidtmann B."/>
            <person name="Van Der Giezen M."/>
            <person name="Studholme D.J."/>
        </authorList>
    </citation>
    <scope>NUCLEOTIDE SEQUENCE [LARGE SCALE GENOMIC DNA]</scope>
    <source>
        <strain evidence="3 4">NJM0002</strain>
    </source>
</reference>
<dbReference type="PANTHER" id="PTHR22870:SF395">
    <property type="entry name" value="UVB-RESISTANCE PROTEIN UVR8-RELATED"/>
    <property type="match status" value="1"/>
</dbReference>
<dbReference type="VEuPathDB" id="FungiDB:H310_07325"/>
<dbReference type="SUPFAM" id="SSF50985">
    <property type="entry name" value="RCC1/BLIP-II"/>
    <property type="match status" value="1"/>
</dbReference>
<protein>
    <submittedName>
        <fullName evidence="3">Uncharacterized protein</fullName>
    </submittedName>
</protein>
<proteinExistence type="predicted"/>
<dbReference type="AlphaFoldDB" id="A0A3R6VRE5"/>
<evidence type="ECO:0000313" key="3">
    <source>
        <dbReference type="EMBL" id="RHY24341.1"/>
    </source>
</evidence>
<evidence type="ECO:0000256" key="2">
    <source>
        <dbReference type="PROSITE-ProRule" id="PRU00235"/>
    </source>
</evidence>
<evidence type="ECO:0000256" key="1">
    <source>
        <dbReference type="ARBA" id="ARBA00022737"/>
    </source>
</evidence>
<name>A0A3R6VRE5_9STRA</name>
<comment type="caution">
    <text evidence="3">The sequence shown here is derived from an EMBL/GenBank/DDBJ whole genome shotgun (WGS) entry which is preliminary data.</text>
</comment>
<dbReference type="InterPro" id="IPR000408">
    <property type="entry name" value="Reg_chr_condens"/>
</dbReference>
<sequence>VLFTRYNFRQPQSISVRATDASDLIRFEIRHVPKLTWASDQQATITPVSVQIMPKQALFVFSFGSGLYGRLGVTHRFDKRDASANTPTPLDSKWLVPAQVACGLAHTAIIDANSHLYCFGRPRWSATDSMSFLVGVTGRGSEGQLGQPHLDHVKTPSVVPKLMNMMVRGHEFEPLSCRFRT</sequence>
<dbReference type="Proteomes" id="UP000285060">
    <property type="component" value="Unassembled WGS sequence"/>
</dbReference>
<gene>
    <name evidence="3" type="ORF">DYB32_008888</name>
</gene>
<keyword evidence="4" id="KW-1185">Reference proteome</keyword>
<dbReference type="InterPro" id="IPR009091">
    <property type="entry name" value="RCC1/BLIP-II"/>
</dbReference>
<dbReference type="Pfam" id="PF13540">
    <property type="entry name" value="RCC1_2"/>
    <property type="match status" value="1"/>
</dbReference>
<dbReference type="InterPro" id="IPR051210">
    <property type="entry name" value="Ub_ligase/GEF_domain"/>
</dbReference>
<feature type="non-terminal residue" evidence="3">
    <location>
        <position position="1"/>
    </location>
</feature>
<feature type="repeat" description="RCC1" evidence="2">
    <location>
        <begin position="58"/>
        <end position="113"/>
    </location>
</feature>
<organism evidence="3 4">
    <name type="scientific">Aphanomyces invadans</name>
    <dbReference type="NCBI Taxonomy" id="157072"/>
    <lineage>
        <taxon>Eukaryota</taxon>
        <taxon>Sar</taxon>
        <taxon>Stramenopiles</taxon>
        <taxon>Oomycota</taxon>
        <taxon>Saprolegniomycetes</taxon>
        <taxon>Saprolegniales</taxon>
        <taxon>Verrucalvaceae</taxon>
        <taxon>Aphanomyces</taxon>
    </lineage>
</organism>
<keyword evidence="1" id="KW-0677">Repeat</keyword>
<dbReference type="EMBL" id="QUSY01001614">
    <property type="protein sequence ID" value="RHY24341.1"/>
    <property type="molecule type" value="Genomic_DNA"/>
</dbReference>
<dbReference type="PANTHER" id="PTHR22870">
    <property type="entry name" value="REGULATOR OF CHROMOSOME CONDENSATION"/>
    <property type="match status" value="1"/>
</dbReference>
<evidence type="ECO:0000313" key="4">
    <source>
        <dbReference type="Proteomes" id="UP000285060"/>
    </source>
</evidence>
<accession>A0A3R6VRE5</accession>
<dbReference type="PROSITE" id="PS50012">
    <property type="entry name" value="RCC1_3"/>
    <property type="match status" value="1"/>
</dbReference>
<dbReference type="Gene3D" id="2.130.10.30">
    <property type="entry name" value="Regulator of chromosome condensation 1/beta-lactamase-inhibitor protein II"/>
    <property type="match status" value="1"/>
</dbReference>